<evidence type="ECO:0000256" key="1">
    <source>
        <dbReference type="ARBA" id="ARBA00022737"/>
    </source>
</evidence>
<dbReference type="GO" id="GO:0005524">
    <property type="term" value="F:ATP binding"/>
    <property type="evidence" value="ECO:0007669"/>
    <property type="project" value="InterPro"/>
</dbReference>
<gene>
    <name evidence="5" type="ORF">NIES592_19800</name>
</gene>
<comment type="caution">
    <text evidence="5">The sequence shown here is derived from an EMBL/GenBank/DDBJ whole genome shotgun (WGS) entry which is preliminary data.</text>
</comment>
<evidence type="ECO:0000313" key="6">
    <source>
        <dbReference type="Proteomes" id="UP000186391"/>
    </source>
</evidence>
<dbReference type="EMBL" id="MRCA01000014">
    <property type="protein sequence ID" value="OKH11938.1"/>
    <property type="molecule type" value="Genomic_DNA"/>
</dbReference>
<dbReference type="PROSITE" id="PS50293">
    <property type="entry name" value="TPR_REGION"/>
    <property type="match status" value="1"/>
</dbReference>
<dbReference type="SMART" id="SM00028">
    <property type="entry name" value="TPR"/>
    <property type="match status" value="5"/>
</dbReference>
<accession>A0A1U7GV34</accession>
<dbReference type="InterPro" id="IPR050498">
    <property type="entry name" value="Ycf3"/>
</dbReference>
<feature type="repeat" description="TPR" evidence="3">
    <location>
        <begin position="489"/>
        <end position="522"/>
    </location>
</feature>
<dbReference type="SUPFAM" id="SSF48452">
    <property type="entry name" value="TPR-like"/>
    <property type="match status" value="1"/>
</dbReference>
<dbReference type="Gene3D" id="1.25.40.10">
    <property type="entry name" value="Tetratricopeptide repeat domain"/>
    <property type="match status" value="3"/>
</dbReference>
<dbReference type="SUPFAM" id="SSF56112">
    <property type="entry name" value="Protein kinase-like (PK-like)"/>
    <property type="match status" value="1"/>
</dbReference>
<evidence type="ECO:0000256" key="2">
    <source>
        <dbReference type="ARBA" id="ARBA00022803"/>
    </source>
</evidence>
<feature type="domain" description="Protein kinase" evidence="4">
    <location>
        <begin position="15"/>
        <end position="313"/>
    </location>
</feature>
<dbReference type="Pfam" id="PF13432">
    <property type="entry name" value="TPR_16"/>
    <property type="match status" value="1"/>
</dbReference>
<dbReference type="PANTHER" id="PTHR44858">
    <property type="entry name" value="TETRATRICOPEPTIDE REPEAT PROTEIN 6"/>
    <property type="match status" value="1"/>
</dbReference>
<dbReference type="GO" id="GO:0004672">
    <property type="term" value="F:protein kinase activity"/>
    <property type="evidence" value="ECO:0007669"/>
    <property type="project" value="InterPro"/>
</dbReference>
<dbReference type="Gene3D" id="1.10.510.10">
    <property type="entry name" value="Transferase(Phosphotransferase) domain 1"/>
    <property type="match status" value="1"/>
</dbReference>
<dbReference type="PANTHER" id="PTHR44858:SF1">
    <property type="entry name" value="UDP-N-ACETYLGLUCOSAMINE--PEPTIDE N-ACETYLGLUCOSAMINYLTRANSFERASE SPINDLY-RELATED"/>
    <property type="match status" value="1"/>
</dbReference>
<dbReference type="Pfam" id="PF13414">
    <property type="entry name" value="TPR_11"/>
    <property type="match status" value="1"/>
</dbReference>
<dbReference type="InterPro" id="IPR011990">
    <property type="entry name" value="TPR-like_helical_dom_sf"/>
</dbReference>
<organism evidence="5 6">
    <name type="scientific">Fischerella major NIES-592</name>
    <dbReference type="NCBI Taxonomy" id="210994"/>
    <lineage>
        <taxon>Bacteria</taxon>
        <taxon>Bacillati</taxon>
        <taxon>Cyanobacteriota</taxon>
        <taxon>Cyanophyceae</taxon>
        <taxon>Nostocales</taxon>
        <taxon>Hapalosiphonaceae</taxon>
        <taxon>Fischerella</taxon>
    </lineage>
</organism>
<feature type="repeat" description="TPR" evidence="3">
    <location>
        <begin position="455"/>
        <end position="488"/>
    </location>
</feature>
<dbReference type="AlphaFoldDB" id="A0A1U7GV34"/>
<keyword evidence="1" id="KW-0677">Repeat</keyword>
<name>A0A1U7GV34_9CYAN</name>
<keyword evidence="2 3" id="KW-0802">TPR repeat</keyword>
<evidence type="ECO:0000256" key="3">
    <source>
        <dbReference type="PROSITE-ProRule" id="PRU00339"/>
    </source>
</evidence>
<dbReference type="PROSITE" id="PS50005">
    <property type="entry name" value="TPR"/>
    <property type="match status" value="2"/>
</dbReference>
<sequence length="726" mass="82240">MQVLRYLPNQKIVHLNLTVSLGRGGEACIYTVPTDANAVAKVYHKPSEVQARKLEVMLNHPPENPTASLGHISIAWPTELLRAADGSDRIVGFLMPRIRGMRPIIDFYNPRTRRQHCPLFSYQYLLRTARNLAAAFAALHASGYCVGDVNESNILVSDTALVTVVDTDSFQVYDPDNDFVHRCPVGKPEFTPPELQNKTFAKCDRAVPHDLFGLAVLIFQLLMEGTHPFSGIYQGAGEPPPYEARIAAGHFTYSQNRSVPYVPTPIAPPWKILHPSLQELFLRCFEDGHSNPLLRPSAQSWVLALAEAEDALVSCSTNPQHRYSNHLEICPWCERSLRLGGRDPFPSPQVIATREHLKPRITTRRRTSDTRRFPQTATSSFQQHNYYTPIPPRKVRAYKSSNKVGLYSVIFALLGIGTFFYLDLTNDLTSSYLRKDSLAQQSLIESRDNHLNLSFADYYKQGHAAYKVKKYDQAIENFTLAIKKQPQHAKAFVNRGNSHYNLKDYDAAIADYNQAIKINPKEVKAYVNRGNVYYMQAEYSTDQDKNYNLALADFNTALRLNPNEVEAYIRRGIVRAQMAKYSGDSQLDYQKAIADFNQAISLNPSRAEAHYQLGVVRYQIAQYSSNFEQEYTKAIADFSRAIQINPRLSKVYLKRGIVYHELAQYGGNESRSQQSKAVEDLQMAAKISLEQDDEESYQQALSSICIVVENKCDTMFQNATFSQKAR</sequence>
<dbReference type="Proteomes" id="UP000186391">
    <property type="component" value="Unassembled WGS sequence"/>
</dbReference>
<dbReference type="OrthoDB" id="5782056at2"/>
<evidence type="ECO:0000313" key="5">
    <source>
        <dbReference type="EMBL" id="OKH11938.1"/>
    </source>
</evidence>
<evidence type="ECO:0000259" key="4">
    <source>
        <dbReference type="PROSITE" id="PS50011"/>
    </source>
</evidence>
<dbReference type="InterPro" id="IPR019734">
    <property type="entry name" value="TPR_rpt"/>
</dbReference>
<dbReference type="InterPro" id="IPR011009">
    <property type="entry name" value="Kinase-like_dom_sf"/>
</dbReference>
<keyword evidence="6" id="KW-1185">Reference proteome</keyword>
<protein>
    <recommendedName>
        <fullName evidence="4">Protein kinase domain-containing protein</fullName>
    </recommendedName>
</protein>
<dbReference type="PROSITE" id="PS50011">
    <property type="entry name" value="PROTEIN_KINASE_DOM"/>
    <property type="match status" value="1"/>
</dbReference>
<dbReference type="RefSeq" id="WP_073556677.1">
    <property type="nucleotide sequence ID" value="NZ_MRCA01000014.1"/>
</dbReference>
<proteinExistence type="predicted"/>
<reference evidence="5 6" key="1">
    <citation type="submission" date="2016-11" db="EMBL/GenBank/DDBJ databases">
        <title>Draft Genome Sequences of Nine Cyanobacterial Strains from Diverse Habitats.</title>
        <authorList>
            <person name="Zhu T."/>
            <person name="Hou S."/>
            <person name="Lu X."/>
            <person name="Hess W.R."/>
        </authorList>
    </citation>
    <scope>NUCLEOTIDE SEQUENCE [LARGE SCALE GENOMIC DNA]</scope>
    <source>
        <strain evidence="5 6">NIES-592</strain>
    </source>
</reference>
<dbReference type="InterPro" id="IPR000719">
    <property type="entry name" value="Prot_kinase_dom"/>
</dbReference>